<keyword evidence="4 6" id="KW-1133">Transmembrane helix</keyword>
<keyword evidence="3 6" id="KW-0812">Transmembrane</keyword>
<feature type="transmembrane region" description="Helical" evidence="6">
    <location>
        <begin position="143"/>
        <end position="160"/>
    </location>
</feature>
<name>A0A191ZHP7_9GAMM</name>
<feature type="transmembrane region" description="Helical" evidence="6">
    <location>
        <begin position="308"/>
        <end position="325"/>
    </location>
</feature>
<dbReference type="InterPro" id="IPR002549">
    <property type="entry name" value="AI-2E-like"/>
</dbReference>
<evidence type="ECO:0000256" key="2">
    <source>
        <dbReference type="ARBA" id="ARBA00009773"/>
    </source>
</evidence>
<accession>A0A191ZHP7</accession>
<dbReference type="GO" id="GO:0016020">
    <property type="term" value="C:membrane"/>
    <property type="evidence" value="ECO:0007669"/>
    <property type="project" value="UniProtKB-SubCell"/>
</dbReference>
<evidence type="ECO:0000256" key="1">
    <source>
        <dbReference type="ARBA" id="ARBA00004141"/>
    </source>
</evidence>
<dbReference type="PANTHER" id="PTHR21716">
    <property type="entry name" value="TRANSMEMBRANE PROTEIN"/>
    <property type="match status" value="1"/>
</dbReference>
<feature type="transmembrane region" description="Helical" evidence="6">
    <location>
        <begin position="6"/>
        <end position="37"/>
    </location>
</feature>
<proteinExistence type="inferred from homology"/>
<protein>
    <recommendedName>
        <fullName evidence="9">AI-2E family transporter</fullName>
    </recommendedName>
</protein>
<dbReference type="GO" id="GO:0055085">
    <property type="term" value="P:transmembrane transport"/>
    <property type="evidence" value="ECO:0007669"/>
    <property type="project" value="TreeGrafter"/>
</dbReference>
<evidence type="ECO:0000313" key="7">
    <source>
        <dbReference type="EMBL" id="ANJ67416.1"/>
    </source>
</evidence>
<dbReference type="Pfam" id="PF01594">
    <property type="entry name" value="AI-2E_transport"/>
    <property type="match status" value="1"/>
</dbReference>
<feature type="transmembrane region" description="Helical" evidence="6">
    <location>
        <begin position="49"/>
        <end position="69"/>
    </location>
</feature>
<feature type="transmembrane region" description="Helical" evidence="6">
    <location>
        <begin position="237"/>
        <end position="270"/>
    </location>
</feature>
<dbReference type="EMBL" id="CP016027">
    <property type="protein sequence ID" value="ANJ67416.1"/>
    <property type="molecule type" value="Genomic_DNA"/>
</dbReference>
<keyword evidence="5 6" id="KW-0472">Membrane</keyword>
<evidence type="ECO:0000256" key="4">
    <source>
        <dbReference type="ARBA" id="ARBA00022989"/>
    </source>
</evidence>
<comment type="similarity">
    <text evidence="2">Belongs to the autoinducer-2 exporter (AI-2E) (TC 2.A.86) family.</text>
</comment>
<dbReference type="AlphaFoldDB" id="A0A191ZHP7"/>
<sequence length="345" mass="38380">MWGLFIGLIVAFLEVAHSIFIPIFFAIFAAFILSPIVHFLHRWHLPRTISSALIIVLFTVGIGALFNYLSEPISVWMERLPTELKHVEKKLIVVRHSIQNVQETTEKIDAISSSVGVPTARNKVVTVKPPSVLNRLLNNTQSFLVSLISTVVLIYLLLAFGEDLANTARNVWRNTGYQEIFVRIAQDARRKVSHYLLLITVINIGLGVCVSLVMWVTGMPNPVIWGISATILNYIPYIGPAINLAIVLAVSLLTFNNLGAVLLPPSLLLLLNIIEGQFIQPIFAGKMFIINPILIFVSVLFWGWLWGVAGVFLAVPILMVLKIAVDHTRLHRTQLRGEAALTADE</sequence>
<evidence type="ECO:0000256" key="6">
    <source>
        <dbReference type="SAM" id="Phobius"/>
    </source>
</evidence>
<evidence type="ECO:0000256" key="3">
    <source>
        <dbReference type="ARBA" id="ARBA00022692"/>
    </source>
</evidence>
<evidence type="ECO:0008006" key="9">
    <source>
        <dbReference type="Google" id="ProtNLM"/>
    </source>
</evidence>
<evidence type="ECO:0000313" key="8">
    <source>
        <dbReference type="Proteomes" id="UP000078596"/>
    </source>
</evidence>
<reference evidence="7 8" key="1">
    <citation type="submission" date="2016-06" db="EMBL/GenBank/DDBJ databases">
        <title>Insight into the functional genes involving in sulfur oxidation in Pearl River water.</title>
        <authorList>
            <person name="Luo J."/>
            <person name="Tan X."/>
            <person name="Lin W."/>
        </authorList>
    </citation>
    <scope>NUCLEOTIDE SEQUENCE [LARGE SCALE GENOMIC DNA]</scope>
    <source>
        <strain evidence="7 8">LS2</strain>
    </source>
</reference>
<keyword evidence="8" id="KW-1185">Reference proteome</keyword>
<feature type="transmembrane region" description="Helical" evidence="6">
    <location>
        <begin position="195"/>
        <end position="217"/>
    </location>
</feature>
<comment type="subcellular location">
    <subcellularLocation>
        <location evidence="1">Membrane</location>
        <topology evidence="1">Multi-pass membrane protein</topology>
    </subcellularLocation>
</comment>
<dbReference type="PANTHER" id="PTHR21716:SF16">
    <property type="entry name" value="BLL1467 PROTEIN"/>
    <property type="match status" value="1"/>
</dbReference>
<organism evidence="7 8">
    <name type="scientific">Halothiobacillus diazotrophicus</name>
    <dbReference type="NCBI Taxonomy" id="1860122"/>
    <lineage>
        <taxon>Bacteria</taxon>
        <taxon>Pseudomonadati</taxon>
        <taxon>Pseudomonadota</taxon>
        <taxon>Gammaproteobacteria</taxon>
        <taxon>Chromatiales</taxon>
        <taxon>Halothiobacillaceae</taxon>
        <taxon>Halothiobacillus</taxon>
    </lineage>
</organism>
<gene>
    <name evidence="7" type="ORF">A9404_08505</name>
</gene>
<dbReference type="Proteomes" id="UP000078596">
    <property type="component" value="Chromosome"/>
</dbReference>
<evidence type="ECO:0000256" key="5">
    <source>
        <dbReference type="ARBA" id="ARBA00023136"/>
    </source>
</evidence>
<dbReference type="KEGG" id="haz:A9404_08505"/>